<sequence>MYHESFIILFHFYHAAQLFGSNTAVWTKTNVVDSGILLDGLTSAHVLSFSVLDDDAVSTLGTYVYSYNAEHLVASFLDTNSITDVSTINAATLGNMGNLVCGFNSTQMASLDSTAVDDASNDLASVTCLTSEQLIALANKIVEVRGTDWTSVTSSSVSSLGVLAGGLPVSVLEDLGSDQIASITTAAIAAIDPTTFATVFTVEKISYMSSAQANSVTVDQQAQLSSDQLDALMAVATTTTAGDGSDNGSTRLALATPTVVLATLVSLLLATNTRNA</sequence>
<gene>
    <name evidence="3" type="ORF">ElyMa_001284200</name>
</gene>
<dbReference type="InterPro" id="IPR026664">
    <property type="entry name" value="Stereocilin-rel"/>
</dbReference>
<protein>
    <submittedName>
        <fullName evidence="3">Stereocilin</fullName>
    </submittedName>
</protein>
<dbReference type="AlphaFoldDB" id="A0AAV4IJA1"/>
<dbReference type="PANTHER" id="PTHR23412">
    <property type="entry name" value="STEREOCILIN RELATED"/>
    <property type="match status" value="1"/>
</dbReference>
<proteinExistence type="predicted"/>
<dbReference type="PANTHER" id="PTHR23412:SF17">
    <property type="entry name" value="OTOANCORIN"/>
    <property type="match status" value="1"/>
</dbReference>
<name>A0AAV4IJA1_9GAST</name>
<dbReference type="EMBL" id="BMAT01002540">
    <property type="protein sequence ID" value="GFS08846.1"/>
    <property type="molecule type" value="Genomic_DNA"/>
</dbReference>
<evidence type="ECO:0000256" key="2">
    <source>
        <dbReference type="ARBA" id="ARBA00023180"/>
    </source>
</evidence>
<accession>A0AAV4IJA1</accession>
<dbReference type="Proteomes" id="UP000762676">
    <property type="component" value="Unassembled WGS sequence"/>
</dbReference>
<organism evidence="3 4">
    <name type="scientific">Elysia marginata</name>
    <dbReference type="NCBI Taxonomy" id="1093978"/>
    <lineage>
        <taxon>Eukaryota</taxon>
        <taxon>Metazoa</taxon>
        <taxon>Spiralia</taxon>
        <taxon>Lophotrochozoa</taxon>
        <taxon>Mollusca</taxon>
        <taxon>Gastropoda</taxon>
        <taxon>Heterobranchia</taxon>
        <taxon>Euthyneura</taxon>
        <taxon>Panpulmonata</taxon>
        <taxon>Sacoglossa</taxon>
        <taxon>Placobranchoidea</taxon>
        <taxon>Plakobranchidae</taxon>
        <taxon>Elysia</taxon>
    </lineage>
</organism>
<evidence type="ECO:0000313" key="3">
    <source>
        <dbReference type="EMBL" id="GFS08846.1"/>
    </source>
</evidence>
<dbReference type="GO" id="GO:0007160">
    <property type="term" value="P:cell-matrix adhesion"/>
    <property type="evidence" value="ECO:0007669"/>
    <property type="project" value="TreeGrafter"/>
</dbReference>
<evidence type="ECO:0000313" key="4">
    <source>
        <dbReference type="Proteomes" id="UP000762676"/>
    </source>
</evidence>
<comment type="caution">
    <text evidence="3">The sequence shown here is derived from an EMBL/GenBank/DDBJ whole genome shotgun (WGS) entry which is preliminary data.</text>
</comment>
<evidence type="ECO:0000256" key="1">
    <source>
        <dbReference type="ARBA" id="ARBA00022729"/>
    </source>
</evidence>
<keyword evidence="1" id="KW-0732">Signal</keyword>
<keyword evidence="4" id="KW-1185">Reference proteome</keyword>
<reference evidence="3 4" key="1">
    <citation type="journal article" date="2021" name="Elife">
        <title>Chloroplast acquisition without the gene transfer in kleptoplastic sea slugs, Plakobranchus ocellatus.</title>
        <authorList>
            <person name="Maeda T."/>
            <person name="Takahashi S."/>
            <person name="Yoshida T."/>
            <person name="Shimamura S."/>
            <person name="Takaki Y."/>
            <person name="Nagai Y."/>
            <person name="Toyoda A."/>
            <person name="Suzuki Y."/>
            <person name="Arimoto A."/>
            <person name="Ishii H."/>
            <person name="Satoh N."/>
            <person name="Nishiyama T."/>
            <person name="Hasebe M."/>
            <person name="Maruyama T."/>
            <person name="Minagawa J."/>
            <person name="Obokata J."/>
            <person name="Shigenobu S."/>
        </authorList>
    </citation>
    <scope>NUCLEOTIDE SEQUENCE [LARGE SCALE GENOMIC DNA]</scope>
</reference>
<dbReference type="GO" id="GO:0009986">
    <property type="term" value="C:cell surface"/>
    <property type="evidence" value="ECO:0007669"/>
    <property type="project" value="TreeGrafter"/>
</dbReference>
<keyword evidence="2" id="KW-0325">Glycoprotein</keyword>